<comment type="caution">
    <text evidence="1">The sequence shown here is derived from an EMBL/GenBank/DDBJ whole genome shotgun (WGS) entry which is preliminary data.</text>
</comment>
<protein>
    <submittedName>
        <fullName evidence="1">Uncharacterized protein</fullName>
    </submittedName>
</protein>
<evidence type="ECO:0000313" key="2">
    <source>
        <dbReference type="Proteomes" id="UP000718564"/>
    </source>
</evidence>
<gene>
    <name evidence="1" type="ORF">DP116_12270</name>
</gene>
<evidence type="ECO:0000313" key="1">
    <source>
        <dbReference type="EMBL" id="NMG20188.1"/>
    </source>
</evidence>
<dbReference type="EMBL" id="QMEB01000080">
    <property type="protein sequence ID" value="NMG20188.1"/>
    <property type="molecule type" value="Genomic_DNA"/>
</dbReference>
<dbReference type="Proteomes" id="UP000718564">
    <property type="component" value="Unassembled WGS sequence"/>
</dbReference>
<organism evidence="1 2">
    <name type="scientific">Brasilonema bromeliae SPC951</name>
    <dbReference type="NCBI Taxonomy" id="385972"/>
    <lineage>
        <taxon>Bacteria</taxon>
        <taxon>Bacillati</taxon>
        <taxon>Cyanobacteriota</taxon>
        <taxon>Cyanophyceae</taxon>
        <taxon>Nostocales</taxon>
        <taxon>Scytonemataceae</taxon>
        <taxon>Brasilonema</taxon>
        <taxon>Bromeliae group (in: Brasilonema)</taxon>
    </lineage>
</organism>
<reference evidence="1 2" key="1">
    <citation type="submission" date="2018-06" db="EMBL/GenBank/DDBJ databases">
        <title>Comparative genomics of Brasilonema spp. strains.</title>
        <authorList>
            <person name="Alvarenga D.O."/>
            <person name="Fiore M.F."/>
            <person name="Varani A.M."/>
        </authorList>
    </citation>
    <scope>NUCLEOTIDE SEQUENCE [LARGE SCALE GENOMIC DNA]</scope>
    <source>
        <strain evidence="1 2">SPC951</strain>
    </source>
</reference>
<name>A0ABX1P723_9CYAN</name>
<keyword evidence="2" id="KW-1185">Reference proteome</keyword>
<proteinExistence type="predicted"/>
<sequence length="101" mass="11281">MNYQKLDTALAVALNDVNNSQEPSLKVFIHTQNDANYTETTAVLENLGVADVTPEKDVFTATLSPNAISQLSEQPWVQYIKLSQNLHLVNQKIKGGMKFFK</sequence>
<dbReference type="RefSeq" id="WP_169155452.1">
    <property type="nucleotide sequence ID" value="NZ_CAWPJE010000060.1"/>
</dbReference>
<accession>A0ABX1P723</accession>